<reference evidence="2 3" key="1">
    <citation type="submission" date="2024-11" db="EMBL/GenBank/DDBJ databases">
        <title>The Natural Products Discovery Center: Release of the First 8490 Sequenced Strains for Exploring Actinobacteria Biosynthetic Diversity.</title>
        <authorList>
            <person name="Kalkreuter E."/>
            <person name="Kautsar S.A."/>
            <person name="Yang D."/>
            <person name="Bader C.D."/>
            <person name="Teijaro C.N."/>
            <person name="Fluegel L."/>
            <person name="Davis C.M."/>
            <person name="Simpson J.R."/>
            <person name="Lauterbach L."/>
            <person name="Steele A.D."/>
            <person name="Gui C."/>
            <person name="Meng S."/>
            <person name="Li G."/>
            <person name="Viehrig K."/>
            <person name="Ye F."/>
            <person name="Su P."/>
            <person name="Kiefer A.F."/>
            <person name="Nichols A."/>
            <person name="Cepeda A.J."/>
            <person name="Yan W."/>
            <person name="Fan B."/>
            <person name="Jiang Y."/>
            <person name="Adhikari A."/>
            <person name="Zheng C.-J."/>
            <person name="Schuster L."/>
            <person name="Cowan T.M."/>
            <person name="Smanski M.J."/>
            <person name="Chevrette M.G."/>
            <person name="De Carvalho L.P.S."/>
            <person name="Shen B."/>
        </authorList>
    </citation>
    <scope>NUCLEOTIDE SEQUENCE [LARGE SCALE GENOMIC DNA]</scope>
    <source>
        <strain evidence="2 3">NPDC020863</strain>
    </source>
</reference>
<name>A0ABW8LWW0_9ACTN</name>
<proteinExistence type="predicted"/>
<evidence type="ECO:0000313" key="2">
    <source>
        <dbReference type="EMBL" id="MFK4270406.1"/>
    </source>
</evidence>
<sequence>MCLSDAWFKSSYSGAGATECVEAAFRTGGIAVRDSKEPERAVLAFSAGAWGEFVASVRRGQAEGVQDQGQ</sequence>
<keyword evidence="3" id="KW-1185">Reference proteome</keyword>
<protein>
    <submittedName>
        <fullName evidence="2">DUF397 domain-containing protein</fullName>
    </submittedName>
</protein>
<evidence type="ECO:0000313" key="3">
    <source>
        <dbReference type="Proteomes" id="UP001620295"/>
    </source>
</evidence>
<dbReference type="RefSeq" id="WP_404748023.1">
    <property type="nucleotide sequence ID" value="NZ_JBJDQH010000013.1"/>
</dbReference>
<dbReference type="Pfam" id="PF04149">
    <property type="entry name" value="DUF397"/>
    <property type="match status" value="1"/>
</dbReference>
<feature type="domain" description="DUF397" evidence="1">
    <location>
        <begin position="6"/>
        <end position="58"/>
    </location>
</feature>
<evidence type="ECO:0000259" key="1">
    <source>
        <dbReference type="Pfam" id="PF04149"/>
    </source>
</evidence>
<organism evidence="2 3">
    <name type="scientific">Streptomyces milbemycinicus</name>
    <dbReference type="NCBI Taxonomy" id="476552"/>
    <lineage>
        <taxon>Bacteria</taxon>
        <taxon>Bacillati</taxon>
        <taxon>Actinomycetota</taxon>
        <taxon>Actinomycetes</taxon>
        <taxon>Kitasatosporales</taxon>
        <taxon>Streptomycetaceae</taxon>
        <taxon>Streptomyces</taxon>
    </lineage>
</organism>
<dbReference type="Proteomes" id="UP001620295">
    <property type="component" value="Unassembled WGS sequence"/>
</dbReference>
<dbReference type="EMBL" id="JBJDQH010000013">
    <property type="protein sequence ID" value="MFK4270406.1"/>
    <property type="molecule type" value="Genomic_DNA"/>
</dbReference>
<dbReference type="InterPro" id="IPR007278">
    <property type="entry name" value="DUF397"/>
</dbReference>
<comment type="caution">
    <text evidence="2">The sequence shown here is derived from an EMBL/GenBank/DDBJ whole genome shotgun (WGS) entry which is preliminary data.</text>
</comment>
<accession>A0ABW8LWW0</accession>
<gene>
    <name evidence="2" type="ORF">ACI2L5_36570</name>
</gene>